<evidence type="ECO:0000313" key="2">
    <source>
        <dbReference type="Proteomes" id="UP000277928"/>
    </source>
</evidence>
<dbReference type="EMBL" id="UYRX01000979">
    <property type="protein sequence ID" value="VDK87501.1"/>
    <property type="molecule type" value="Genomic_DNA"/>
</dbReference>
<keyword evidence="2" id="KW-1185">Reference proteome</keyword>
<gene>
    <name evidence="1" type="ORF">NLS_LOCUS8184</name>
</gene>
<reference evidence="1 2" key="1">
    <citation type="submission" date="2018-08" db="EMBL/GenBank/DDBJ databases">
        <authorList>
            <person name="Laetsch R D."/>
            <person name="Stevens L."/>
            <person name="Kumar S."/>
            <person name="Blaxter L. M."/>
        </authorList>
    </citation>
    <scope>NUCLEOTIDE SEQUENCE [LARGE SCALE GENOMIC DNA]</scope>
</reference>
<name>A0A3P6VB25_LITSI</name>
<sequence length="117" mass="13227">MSNLSVCRVETLKFQLSDLFDFAYFFIANVFYMLEMHLLAKLPCLVTCEAQQRYATDTLGKIDEARCTHISKSVASVKRISEHAVMRVTRLSCRTARTAKARDTSPGGHTLIALRHC</sequence>
<organism evidence="1 2">
    <name type="scientific">Litomosoides sigmodontis</name>
    <name type="common">Filarial nematode worm</name>
    <dbReference type="NCBI Taxonomy" id="42156"/>
    <lineage>
        <taxon>Eukaryota</taxon>
        <taxon>Metazoa</taxon>
        <taxon>Ecdysozoa</taxon>
        <taxon>Nematoda</taxon>
        <taxon>Chromadorea</taxon>
        <taxon>Rhabditida</taxon>
        <taxon>Spirurina</taxon>
        <taxon>Spiruromorpha</taxon>
        <taxon>Filarioidea</taxon>
        <taxon>Onchocercidae</taxon>
        <taxon>Litomosoides</taxon>
    </lineage>
</organism>
<evidence type="ECO:0000313" key="1">
    <source>
        <dbReference type="EMBL" id="VDK87501.1"/>
    </source>
</evidence>
<dbReference type="AlphaFoldDB" id="A0A3P6VB25"/>
<protein>
    <submittedName>
        <fullName evidence="1">Uncharacterized protein</fullName>
    </submittedName>
</protein>
<dbReference type="Proteomes" id="UP000277928">
    <property type="component" value="Unassembled WGS sequence"/>
</dbReference>
<proteinExistence type="predicted"/>
<accession>A0A3P6VB25</accession>